<evidence type="ECO:0000313" key="1">
    <source>
        <dbReference type="EMBL" id="EAY25912.1"/>
    </source>
</evidence>
<comment type="caution">
    <text evidence="1">The sequence shown here is derived from an EMBL/GenBank/DDBJ whole genome shotgun (WGS) entry which is preliminary data.</text>
</comment>
<organism evidence="1 2">
    <name type="scientific">Microscilla marina ATCC 23134</name>
    <dbReference type="NCBI Taxonomy" id="313606"/>
    <lineage>
        <taxon>Bacteria</taxon>
        <taxon>Pseudomonadati</taxon>
        <taxon>Bacteroidota</taxon>
        <taxon>Cytophagia</taxon>
        <taxon>Cytophagales</taxon>
        <taxon>Microscillaceae</taxon>
        <taxon>Microscilla</taxon>
    </lineage>
</organism>
<reference evidence="1 2" key="1">
    <citation type="submission" date="2007-01" db="EMBL/GenBank/DDBJ databases">
        <authorList>
            <person name="Haygood M."/>
            <person name="Podell S."/>
            <person name="Anderson C."/>
            <person name="Hopkinson B."/>
            <person name="Roe K."/>
            <person name="Barbeau K."/>
            <person name="Gaasterland T."/>
            <person name="Ferriera S."/>
            <person name="Johnson J."/>
            <person name="Kravitz S."/>
            <person name="Beeson K."/>
            <person name="Sutton G."/>
            <person name="Rogers Y.-H."/>
            <person name="Friedman R."/>
            <person name="Frazier M."/>
            <person name="Venter J.C."/>
        </authorList>
    </citation>
    <scope>NUCLEOTIDE SEQUENCE [LARGE SCALE GENOMIC DNA]</scope>
    <source>
        <strain evidence="1 2">ATCC 23134</strain>
    </source>
</reference>
<keyword evidence="2" id="KW-1185">Reference proteome</keyword>
<proteinExistence type="predicted"/>
<protein>
    <submittedName>
        <fullName evidence="1">Uncharacterized protein</fullName>
    </submittedName>
</protein>
<evidence type="ECO:0000313" key="2">
    <source>
        <dbReference type="Proteomes" id="UP000004095"/>
    </source>
</evidence>
<dbReference type="Proteomes" id="UP000004095">
    <property type="component" value="Unassembled WGS sequence"/>
</dbReference>
<dbReference type="EMBL" id="AAWS01000041">
    <property type="protein sequence ID" value="EAY25912.1"/>
    <property type="molecule type" value="Genomic_DNA"/>
</dbReference>
<gene>
    <name evidence="1" type="ORF">M23134_00866</name>
</gene>
<sequence length="1085" mass="121588">MPDKEELPWYLANIISMQIKKSLPGTYSLVYEKLWKPNLPALQNLINELAEEVTEALVQQLVTSDDQSIDASAGQLFEKTTNHLLRSVGEGEMSKDRVARITTEATKQYFEENSAEKLGIEPEVYKNLNQRVDKVFEDNLDLIEGKLLGIEQKVDQTSQTLVQRIVPQGLGSAQVVKAVEEDIQSLKLELADLQDQASKDKIVAVLQNKKKVGVSYGSKIDAEIVNSLSKIATEVSKLGDHSNMYTIYGVIDKTSLGMGKDIVDAQSKGLDTTANARVEHIRKDVVAAMKGAFFKAPQVNSVTNLIEANFTRSITEFKLKNVDTLRKTLDQKLTEKRTALKKLGNKLTDVSSLTKEVEAGLSSIQTSMEKDLKLNKNKKDDREKIEKIAEVLDAIGAQMKEKIEALFYPNKPGKTSLMRTIRNASELEENKLFNGVLLSGVKAKNDALNKLSTRDFSNRFTLEEKINDQYKALTLDKSALASNIDKEVGKVYTNHSKNIADAFTKKQEVRKILKQHADKQRDFGEVMNQVVTSEFQSVANKWAKASAVELSDSKYVEGDIQKINDRISSEANAFFQGADKVPQALFAQQKAALLAIPQSELSGDRIIKDVEKVAGDYIKGQTAKKLGVGNETQDFIKQSLGSSCKDWCAKVIDEQKVPQDINAVFGELNYRFSGKEKDADAQNTAKLKNFVGALLNPTKENLIQKLAGKSGAALANENMRSMIQQEMVSQAKSLPVNDPIYRDLGDSIEGILDGSKAWQNLYKLRKTENLEGRNDLGSSLDEDANEPVITIETPGINPIGFYRDLFFPELKQGRADGNNQELHNEHIKKFFPDMQLQDWEKLAVNIVCLLIGHNVAEETHHIKATVWDNIVDFHQKIEGDAYTNLFNLYKYLMENWMPFRDIYNDVKTESSNVIKAYVDFLKSREFVDLYNESIPHLEPSVLELNSFWFHSWLKISIMGGNDEDIQEIIGFLTSKGVKISSVVGAKTWRTYVGQLLREITPNPCFFNVYPEISSQLNLFGKKTVSRGADDLQVDFISYLFTKLFMGESMLGHPLINSAAPGREYATSSNITATLRTIIPLMTKDQ</sequence>
<accession>A1ZUM6</accession>
<dbReference type="AlphaFoldDB" id="A1ZUM6"/>
<name>A1ZUM6_MICM2</name>